<keyword evidence="5" id="KW-0800">Toxin</keyword>
<keyword evidence="4 5" id="KW-0378">Hydrolase</keyword>
<keyword evidence="2 5" id="KW-0540">Nuclease</keyword>
<evidence type="ECO:0000256" key="5">
    <source>
        <dbReference type="HAMAP-Rule" id="MF_00265"/>
    </source>
</evidence>
<evidence type="ECO:0000256" key="3">
    <source>
        <dbReference type="ARBA" id="ARBA00022723"/>
    </source>
</evidence>
<dbReference type="InterPro" id="IPR052106">
    <property type="entry name" value="PINc/VapC_TA"/>
</dbReference>
<dbReference type="Gene3D" id="3.40.50.1010">
    <property type="entry name" value="5'-nuclease"/>
    <property type="match status" value="1"/>
</dbReference>
<dbReference type="HAMAP" id="MF_00265">
    <property type="entry name" value="VapC_Nob1"/>
    <property type="match status" value="1"/>
</dbReference>
<dbReference type="InterPro" id="IPR002716">
    <property type="entry name" value="PIN_dom"/>
</dbReference>
<dbReference type="GO" id="GO:0090729">
    <property type="term" value="F:toxin activity"/>
    <property type="evidence" value="ECO:0007669"/>
    <property type="project" value="UniProtKB-KW"/>
</dbReference>
<dbReference type="GO" id="GO:0000287">
    <property type="term" value="F:magnesium ion binding"/>
    <property type="evidence" value="ECO:0007669"/>
    <property type="project" value="UniProtKB-UniRule"/>
</dbReference>
<organism evidence="7 8">
    <name type="scientific">Candidatus Gottesmanbacteria bacterium RIFCSPLOWO2_01_FULL_43_11b</name>
    <dbReference type="NCBI Taxonomy" id="1798392"/>
    <lineage>
        <taxon>Bacteria</taxon>
        <taxon>Candidatus Gottesmaniibacteriota</taxon>
    </lineage>
</organism>
<keyword evidence="5" id="KW-0460">Magnesium</keyword>
<dbReference type="Pfam" id="PF01850">
    <property type="entry name" value="PIN"/>
    <property type="match status" value="1"/>
</dbReference>
<name>A0A1F6AHL7_9BACT</name>
<dbReference type="PANTHER" id="PTHR38826:SF5">
    <property type="entry name" value="RIBONUCLEASE VAPC13"/>
    <property type="match status" value="1"/>
</dbReference>
<evidence type="ECO:0000313" key="7">
    <source>
        <dbReference type="EMBL" id="OGG24214.1"/>
    </source>
</evidence>
<evidence type="ECO:0000256" key="2">
    <source>
        <dbReference type="ARBA" id="ARBA00022722"/>
    </source>
</evidence>
<comment type="similarity">
    <text evidence="5">Belongs to the PINc/VapC protein family.</text>
</comment>
<keyword evidence="1 5" id="KW-1277">Toxin-antitoxin system</keyword>
<dbReference type="AlphaFoldDB" id="A0A1F6AHL7"/>
<dbReference type="GO" id="GO:0004540">
    <property type="term" value="F:RNA nuclease activity"/>
    <property type="evidence" value="ECO:0007669"/>
    <property type="project" value="InterPro"/>
</dbReference>
<proteinExistence type="inferred from homology"/>
<feature type="binding site" evidence="5">
    <location>
        <position position="4"/>
    </location>
    <ligand>
        <name>Mg(2+)</name>
        <dbReference type="ChEBI" id="CHEBI:18420"/>
    </ligand>
</feature>
<feature type="binding site" evidence="5">
    <location>
        <position position="101"/>
    </location>
    <ligand>
        <name>Mg(2+)</name>
        <dbReference type="ChEBI" id="CHEBI:18420"/>
    </ligand>
</feature>
<sequence length="141" mass="15946">MLVDSNIIVYAINTSSPKHKRAQEFCQQKKSNLVVTHQNVLESLRVLTHPKFSHPMAARSALRAVNAIVSAFSLITPLYETLEITQMFMKEHSLVADKIFDAYLVATMLTHGITEIATDNERDFALYRGIKVVNPFRTRGN</sequence>
<dbReference type="STRING" id="1798392.A3A79_03430"/>
<evidence type="ECO:0000313" key="8">
    <source>
        <dbReference type="Proteomes" id="UP000178759"/>
    </source>
</evidence>
<evidence type="ECO:0000259" key="6">
    <source>
        <dbReference type="Pfam" id="PF01850"/>
    </source>
</evidence>
<comment type="cofactor">
    <cofactor evidence="5">
        <name>Mg(2+)</name>
        <dbReference type="ChEBI" id="CHEBI:18420"/>
    </cofactor>
</comment>
<protein>
    <recommendedName>
        <fullName evidence="5">Ribonuclease VapC</fullName>
        <shortName evidence="5">RNase VapC</shortName>
        <ecNumber evidence="5">3.1.-.-</ecNumber>
    </recommendedName>
    <alternativeName>
        <fullName evidence="5">Toxin VapC</fullName>
    </alternativeName>
</protein>
<dbReference type="InterPro" id="IPR022907">
    <property type="entry name" value="VapC_family"/>
</dbReference>
<gene>
    <name evidence="5" type="primary">vapC</name>
    <name evidence="7" type="ORF">A3A79_03430</name>
</gene>
<dbReference type="EC" id="3.1.-.-" evidence="5"/>
<evidence type="ECO:0000256" key="1">
    <source>
        <dbReference type="ARBA" id="ARBA00022649"/>
    </source>
</evidence>
<reference evidence="7 8" key="1">
    <citation type="journal article" date="2016" name="Nat. Commun.">
        <title>Thousands of microbial genomes shed light on interconnected biogeochemical processes in an aquifer system.</title>
        <authorList>
            <person name="Anantharaman K."/>
            <person name="Brown C.T."/>
            <person name="Hug L.A."/>
            <person name="Sharon I."/>
            <person name="Castelle C.J."/>
            <person name="Probst A.J."/>
            <person name="Thomas B.C."/>
            <person name="Singh A."/>
            <person name="Wilkins M.J."/>
            <person name="Karaoz U."/>
            <person name="Brodie E.L."/>
            <person name="Williams K.H."/>
            <person name="Hubbard S.S."/>
            <person name="Banfield J.F."/>
        </authorList>
    </citation>
    <scope>NUCLEOTIDE SEQUENCE [LARGE SCALE GENOMIC DNA]</scope>
</reference>
<evidence type="ECO:0000256" key="4">
    <source>
        <dbReference type="ARBA" id="ARBA00022801"/>
    </source>
</evidence>
<keyword evidence="3 5" id="KW-0479">Metal-binding</keyword>
<dbReference type="EMBL" id="MFJV01000001">
    <property type="protein sequence ID" value="OGG24214.1"/>
    <property type="molecule type" value="Genomic_DNA"/>
</dbReference>
<accession>A0A1F6AHL7</accession>
<dbReference type="SUPFAM" id="SSF88723">
    <property type="entry name" value="PIN domain-like"/>
    <property type="match status" value="1"/>
</dbReference>
<dbReference type="InterPro" id="IPR029060">
    <property type="entry name" value="PIN-like_dom_sf"/>
</dbReference>
<dbReference type="GO" id="GO:0016787">
    <property type="term" value="F:hydrolase activity"/>
    <property type="evidence" value="ECO:0007669"/>
    <property type="project" value="UniProtKB-KW"/>
</dbReference>
<comment type="caution">
    <text evidence="7">The sequence shown here is derived from an EMBL/GenBank/DDBJ whole genome shotgun (WGS) entry which is preliminary data.</text>
</comment>
<comment type="function">
    <text evidence="5">Toxic component of a toxin-antitoxin (TA) system. An RNase.</text>
</comment>
<dbReference type="PANTHER" id="PTHR38826">
    <property type="entry name" value="RIBONUCLEASE VAPC13"/>
    <property type="match status" value="1"/>
</dbReference>
<feature type="domain" description="PIN" evidence="6">
    <location>
        <begin position="1"/>
        <end position="125"/>
    </location>
</feature>
<dbReference type="Proteomes" id="UP000178759">
    <property type="component" value="Unassembled WGS sequence"/>
</dbReference>